<dbReference type="InterPro" id="IPR045047">
    <property type="entry name" value="Ard1-like"/>
</dbReference>
<dbReference type="InterPro" id="IPR000182">
    <property type="entry name" value="GNAT_dom"/>
</dbReference>
<sequence>MAASLRRATVHDLCQMEDCSQRCIPERDAFLVQRFTVSVLCWPQLQWVAQGHDGRIVGYVTVDMDQREGIAYVRSIAVLPPHRRSGLATKLVNLAHSDMIRVYDAECAKVNVRQSNDVALKFFSNNRLGYTEHELMNLNHEEDDGEPFCVLRKQLRERQDVEDQPRPGAGDGGGNPGDEEVGPANHRPDDLGLEWLFI</sequence>
<name>A0A8B8PDW4_9MYRT</name>
<dbReference type="GO" id="GO:0031415">
    <property type="term" value="C:NatA complex"/>
    <property type="evidence" value="ECO:0007669"/>
    <property type="project" value="InterPro"/>
</dbReference>
<evidence type="ECO:0000256" key="2">
    <source>
        <dbReference type="ARBA" id="ARBA00023315"/>
    </source>
</evidence>
<dbReference type="PROSITE" id="PS51186">
    <property type="entry name" value="GNAT"/>
    <property type="match status" value="1"/>
</dbReference>
<dbReference type="GO" id="GO:1990190">
    <property type="term" value="F:protein-N-terminal-glutamate acetyltransferase activity"/>
    <property type="evidence" value="ECO:0007669"/>
    <property type="project" value="TreeGrafter"/>
</dbReference>
<organism evidence="6 7">
    <name type="scientific">Rhodamnia argentea</name>
    <dbReference type="NCBI Taxonomy" id="178133"/>
    <lineage>
        <taxon>Eukaryota</taxon>
        <taxon>Viridiplantae</taxon>
        <taxon>Streptophyta</taxon>
        <taxon>Embryophyta</taxon>
        <taxon>Tracheophyta</taxon>
        <taxon>Spermatophyta</taxon>
        <taxon>Magnoliopsida</taxon>
        <taxon>eudicotyledons</taxon>
        <taxon>Gunneridae</taxon>
        <taxon>Pentapetalae</taxon>
        <taxon>rosids</taxon>
        <taxon>malvids</taxon>
        <taxon>Myrtales</taxon>
        <taxon>Myrtaceae</taxon>
        <taxon>Myrtoideae</taxon>
        <taxon>Myrteae</taxon>
        <taxon>Australasian group</taxon>
        <taxon>Rhodamnia</taxon>
    </lineage>
</organism>
<dbReference type="RefSeq" id="XP_048135528.1">
    <property type="nucleotide sequence ID" value="XM_048279571.1"/>
</dbReference>
<gene>
    <name evidence="7" type="primary">LOC115742230</name>
    <name evidence="8" type="synonym">LOC125315191</name>
    <name evidence="9" type="synonym">LOC125315192</name>
</gene>
<evidence type="ECO:0000313" key="8">
    <source>
        <dbReference type="RefSeq" id="XP_048135528.1"/>
    </source>
</evidence>
<feature type="region of interest" description="Disordered" evidence="4">
    <location>
        <begin position="157"/>
        <end position="193"/>
    </location>
</feature>
<evidence type="ECO:0000256" key="4">
    <source>
        <dbReference type="SAM" id="MobiDB-lite"/>
    </source>
</evidence>
<accession>A0A8B8PDW4</accession>
<protein>
    <submittedName>
        <fullName evidence="7 8">N-terminal acetyltransferase A complex catalytic subunit NAA10-like</fullName>
    </submittedName>
</protein>
<evidence type="ECO:0000313" key="6">
    <source>
        <dbReference type="Proteomes" id="UP000827889"/>
    </source>
</evidence>
<dbReference type="Pfam" id="PF00583">
    <property type="entry name" value="Acetyltransf_1"/>
    <property type="match status" value="1"/>
</dbReference>
<dbReference type="OrthoDB" id="25586at2759"/>
<dbReference type="GO" id="GO:1990189">
    <property type="term" value="F:protein N-terminal-serine acetyltransferase activity"/>
    <property type="evidence" value="ECO:0007669"/>
    <property type="project" value="TreeGrafter"/>
</dbReference>
<dbReference type="AlphaFoldDB" id="A0A8B8PDW4"/>
<keyword evidence="2" id="KW-0012">Acyltransferase</keyword>
<evidence type="ECO:0000313" key="7">
    <source>
        <dbReference type="RefSeq" id="XP_030532243.1"/>
    </source>
</evidence>
<dbReference type="SUPFAM" id="SSF55729">
    <property type="entry name" value="Acyl-CoA N-acyltransferases (Nat)"/>
    <property type="match status" value="1"/>
</dbReference>
<evidence type="ECO:0000259" key="5">
    <source>
        <dbReference type="PROSITE" id="PS51186"/>
    </source>
</evidence>
<dbReference type="PANTHER" id="PTHR23091">
    <property type="entry name" value="N-TERMINAL ACETYLTRANSFERASE"/>
    <property type="match status" value="1"/>
</dbReference>
<feature type="domain" description="N-acetyltransferase" evidence="5">
    <location>
        <begin position="3"/>
        <end position="156"/>
    </location>
</feature>
<comment type="similarity">
    <text evidence="3">Belongs to the acetyltransferase family. ARD1 subfamily.</text>
</comment>
<dbReference type="RefSeq" id="XP_030532243.1">
    <property type="nucleotide sequence ID" value="XM_030676383.1"/>
</dbReference>
<dbReference type="RefSeq" id="XP_048135529.1">
    <property type="nucleotide sequence ID" value="XM_048279572.1"/>
</dbReference>
<dbReference type="KEGG" id="rarg:115742230"/>
<reference evidence="7" key="1">
    <citation type="submission" date="2025-04" db="UniProtKB">
        <authorList>
            <consortium name="RefSeq"/>
        </authorList>
    </citation>
    <scope>IDENTIFICATION</scope>
    <source>
        <tissue evidence="8 9">Leaf</tissue>
    </source>
</reference>
<dbReference type="Proteomes" id="UP000827889">
    <property type="component" value="Chromosome 5"/>
</dbReference>
<evidence type="ECO:0000313" key="9">
    <source>
        <dbReference type="RefSeq" id="XP_048135529.1"/>
    </source>
</evidence>
<evidence type="ECO:0000256" key="1">
    <source>
        <dbReference type="ARBA" id="ARBA00022679"/>
    </source>
</evidence>
<dbReference type="Gene3D" id="3.40.630.30">
    <property type="match status" value="1"/>
</dbReference>
<keyword evidence="6" id="KW-1185">Reference proteome</keyword>
<proteinExistence type="inferred from homology"/>
<dbReference type="InterPro" id="IPR016181">
    <property type="entry name" value="Acyl_CoA_acyltransferase"/>
</dbReference>
<dbReference type="CDD" id="cd04301">
    <property type="entry name" value="NAT_SF"/>
    <property type="match status" value="1"/>
</dbReference>
<evidence type="ECO:0000256" key="3">
    <source>
        <dbReference type="ARBA" id="ARBA00025786"/>
    </source>
</evidence>
<dbReference type="PANTHER" id="PTHR23091:SF4">
    <property type="entry name" value="N-TERMINAL AMINO-ACID N(ALPHA)-ACETYLTRANSFERASE NATA"/>
    <property type="match status" value="1"/>
</dbReference>
<dbReference type="GeneID" id="115742230"/>
<keyword evidence="1" id="KW-0808">Transferase</keyword>